<sequence length="108" mass="12516">MGVWVHLRTLRMVLGQGATFRCFGDCGFYDEYHGLGFLRTWKKSHRVLRKVNRGFPTMEVLFSYRVKGWECLFVLILVDAGIFSLHAIPVGILRPWKKKCLAERGILT</sequence>
<organism evidence="1 2">
    <name type="scientific">Smallanthus sonchifolius</name>
    <dbReference type="NCBI Taxonomy" id="185202"/>
    <lineage>
        <taxon>Eukaryota</taxon>
        <taxon>Viridiplantae</taxon>
        <taxon>Streptophyta</taxon>
        <taxon>Embryophyta</taxon>
        <taxon>Tracheophyta</taxon>
        <taxon>Spermatophyta</taxon>
        <taxon>Magnoliopsida</taxon>
        <taxon>eudicotyledons</taxon>
        <taxon>Gunneridae</taxon>
        <taxon>Pentapetalae</taxon>
        <taxon>asterids</taxon>
        <taxon>campanulids</taxon>
        <taxon>Asterales</taxon>
        <taxon>Asteraceae</taxon>
        <taxon>Asteroideae</taxon>
        <taxon>Heliantheae alliance</taxon>
        <taxon>Millerieae</taxon>
        <taxon>Smallanthus</taxon>
    </lineage>
</organism>
<name>A0ACB9JVK7_9ASTR</name>
<gene>
    <name evidence="1" type="ORF">L1987_05511</name>
</gene>
<comment type="caution">
    <text evidence="1">The sequence shown here is derived from an EMBL/GenBank/DDBJ whole genome shotgun (WGS) entry which is preliminary data.</text>
</comment>
<evidence type="ECO:0000313" key="1">
    <source>
        <dbReference type="EMBL" id="KAI3824064.1"/>
    </source>
</evidence>
<dbReference type="EMBL" id="CM042019">
    <property type="protein sequence ID" value="KAI3824064.1"/>
    <property type="molecule type" value="Genomic_DNA"/>
</dbReference>
<dbReference type="Proteomes" id="UP001056120">
    <property type="component" value="Linkage Group LG02"/>
</dbReference>
<evidence type="ECO:0000313" key="2">
    <source>
        <dbReference type="Proteomes" id="UP001056120"/>
    </source>
</evidence>
<accession>A0ACB9JVK7</accession>
<protein>
    <submittedName>
        <fullName evidence="1">Uncharacterized protein</fullName>
    </submittedName>
</protein>
<reference evidence="2" key="1">
    <citation type="journal article" date="2022" name="Mol. Ecol. Resour.">
        <title>The genomes of chicory, endive, great burdock and yacon provide insights into Asteraceae palaeo-polyploidization history and plant inulin production.</title>
        <authorList>
            <person name="Fan W."/>
            <person name="Wang S."/>
            <person name="Wang H."/>
            <person name="Wang A."/>
            <person name="Jiang F."/>
            <person name="Liu H."/>
            <person name="Zhao H."/>
            <person name="Xu D."/>
            <person name="Zhang Y."/>
        </authorList>
    </citation>
    <scope>NUCLEOTIDE SEQUENCE [LARGE SCALE GENOMIC DNA]</scope>
    <source>
        <strain evidence="2">cv. Yunnan</strain>
    </source>
</reference>
<proteinExistence type="predicted"/>
<reference evidence="1 2" key="2">
    <citation type="journal article" date="2022" name="Mol. Ecol. Resour.">
        <title>The genomes of chicory, endive, great burdock and yacon provide insights into Asteraceae paleo-polyploidization history and plant inulin production.</title>
        <authorList>
            <person name="Fan W."/>
            <person name="Wang S."/>
            <person name="Wang H."/>
            <person name="Wang A."/>
            <person name="Jiang F."/>
            <person name="Liu H."/>
            <person name="Zhao H."/>
            <person name="Xu D."/>
            <person name="Zhang Y."/>
        </authorList>
    </citation>
    <scope>NUCLEOTIDE SEQUENCE [LARGE SCALE GENOMIC DNA]</scope>
    <source>
        <strain evidence="2">cv. Yunnan</strain>
        <tissue evidence="1">Leaves</tissue>
    </source>
</reference>
<keyword evidence="2" id="KW-1185">Reference proteome</keyword>